<dbReference type="AlphaFoldDB" id="A0A512CZU8"/>
<dbReference type="Proteomes" id="UP000321534">
    <property type="component" value="Unassembled WGS sequence"/>
</dbReference>
<reference evidence="2 3" key="1">
    <citation type="submission" date="2019-07" db="EMBL/GenBank/DDBJ databases">
        <title>Whole genome shotgun sequence of Terrabacter aerolatus NBRC 106305.</title>
        <authorList>
            <person name="Hosoyama A."/>
            <person name="Uohara A."/>
            <person name="Ohji S."/>
            <person name="Ichikawa N."/>
        </authorList>
    </citation>
    <scope>NUCLEOTIDE SEQUENCE [LARGE SCALE GENOMIC DNA]</scope>
    <source>
        <strain evidence="2 3">NBRC 106305</strain>
    </source>
</reference>
<comment type="caution">
    <text evidence="2">The sequence shown here is derived from an EMBL/GenBank/DDBJ whole genome shotgun (WGS) entry which is preliminary data.</text>
</comment>
<feature type="transmembrane region" description="Helical" evidence="1">
    <location>
        <begin position="42"/>
        <end position="59"/>
    </location>
</feature>
<gene>
    <name evidence="2" type="ORF">TAE01_15460</name>
</gene>
<name>A0A512CZU8_9MICO</name>
<feature type="transmembrane region" description="Helical" evidence="1">
    <location>
        <begin position="71"/>
        <end position="94"/>
    </location>
</feature>
<dbReference type="OrthoDB" id="4869004at2"/>
<accession>A0A512CZU8</accession>
<dbReference type="EMBL" id="BJYX01000006">
    <property type="protein sequence ID" value="GEO29736.1"/>
    <property type="molecule type" value="Genomic_DNA"/>
</dbReference>
<evidence type="ECO:0000313" key="2">
    <source>
        <dbReference type="EMBL" id="GEO29736.1"/>
    </source>
</evidence>
<sequence>MTEPQLEQEIAYAREKAKRTLPVALLVLLGLVAMYLPLPKRFVAFLPLVLAVVLTVRLLRFLSARPGKEKIWPAVTLVIAGTLLSTLSLQIVFYDAVSSYEQCLAGAQTSLAQASCVQLRDAGMFGLVVR</sequence>
<organism evidence="2 3">
    <name type="scientific">Terrabacter aerolatus</name>
    <dbReference type="NCBI Taxonomy" id="422442"/>
    <lineage>
        <taxon>Bacteria</taxon>
        <taxon>Bacillati</taxon>
        <taxon>Actinomycetota</taxon>
        <taxon>Actinomycetes</taxon>
        <taxon>Micrococcales</taxon>
        <taxon>Intrasporangiaceae</taxon>
        <taxon>Terrabacter</taxon>
    </lineage>
</organism>
<keyword evidence="1" id="KW-1133">Transmembrane helix</keyword>
<keyword evidence="3" id="KW-1185">Reference proteome</keyword>
<dbReference type="RefSeq" id="WP_147065072.1">
    <property type="nucleotide sequence ID" value="NZ_BAAARO010000013.1"/>
</dbReference>
<protein>
    <submittedName>
        <fullName evidence="2">Uncharacterized protein</fullName>
    </submittedName>
</protein>
<evidence type="ECO:0000313" key="3">
    <source>
        <dbReference type="Proteomes" id="UP000321534"/>
    </source>
</evidence>
<evidence type="ECO:0000256" key="1">
    <source>
        <dbReference type="SAM" id="Phobius"/>
    </source>
</evidence>
<keyword evidence="1" id="KW-0472">Membrane</keyword>
<proteinExistence type="predicted"/>
<feature type="transmembrane region" description="Helical" evidence="1">
    <location>
        <begin position="20"/>
        <end position="36"/>
    </location>
</feature>
<keyword evidence="1" id="KW-0812">Transmembrane</keyword>